<gene>
    <name evidence="2" type="ordered locus">MROS_2509</name>
</gene>
<dbReference type="Proteomes" id="UP000009011">
    <property type="component" value="Chromosome"/>
</dbReference>
<evidence type="ECO:0000256" key="1">
    <source>
        <dbReference type="SAM" id="Phobius"/>
    </source>
</evidence>
<feature type="transmembrane region" description="Helical" evidence="1">
    <location>
        <begin position="89"/>
        <end position="109"/>
    </location>
</feature>
<organism evidence="2 3">
    <name type="scientific">Melioribacter roseus (strain DSM 23840 / JCM 17771 / VKM B-2668 / P3M-2)</name>
    <dbReference type="NCBI Taxonomy" id="1191523"/>
    <lineage>
        <taxon>Bacteria</taxon>
        <taxon>Pseudomonadati</taxon>
        <taxon>Ignavibacteriota</taxon>
        <taxon>Ignavibacteria</taxon>
        <taxon>Ignavibacteriales</taxon>
        <taxon>Melioribacteraceae</taxon>
        <taxon>Melioribacter</taxon>
    </lineage>
</organism>
<keyword evidence="1" id="KW-1133">Transmembrane helix</keyword>
<proteinExistence type="predicted"/>
<feature type="transmembrane region" description="Helical" evidence="1">
    <location>
        <begin position="12"/>
        <end position="32"/>
    </location>
</feature>
<dbReference type="RefSeq" id="WP_014857169.1">
    <property type="nucleotide sequence ID" value="NC_018178.1"/>
</dbReference>
<dbReference type="HOGENOM" id="CLU_1608886_0_0_10"/>
<accession>I6ZUP6</accession>
<evidence type="ECO:0000313" key="2">
    <source>
        <dbReference type="EMBL" id="AFN75739.1"/>
    </source>
</evidence>
<name>I6ZUP6_MELRP</name>
<sequence>MKAKIFPLLAALFYLSWMCGILSDLLISFQLFEPKGLVLKEIFAQTDLTAGLLLFAPAITLKLISYPLLLISIVFYLIFIKPQLKKEGWLLIILLLIIITAPFNIYLLFKDYRLLMEIINLRPAAETIALIRERFIVLDGFPLINLFVYLGMLFIAIIKPLQKTT</sequence>
<keyword evidence="1" id="KW-0812">Transmembrane</keyword>
<feature type="transmembrane region" description="Helical" evidence="1">
    <location>
        <begin position="52"/>
        <end position="77"/>
    </location>
</feature>
<dbReference type="KEGG" id="mro:MROS_2509"/>
<feature type="transmembrane region" description="Helical" evidence="1">
    <location>
        <begin position="140"/>
        <end position="158"/>
    </location>
</feature>
<dbReference type="STRING" id="1191523.MROS_2509"/>
<dbReference type="EMBL" id="CP003557">
    <property type="protein sequence ID" value="AFN75739.1"/>
    <property type="molecule type" value="Genomic_DNA"/>
</dbReference>
<dbReference type="AlphaFoldDB" id="I6ZUP6"/>
<keyword evidence="1" id="KW-0472">Membrane</keyword>
<protein>
    <submittedName>
        <fullName evidence="2">Uncharacterized protein</fullName>
    </submittedName>
</protein>
<keyword evidence="3" id="KW-1185">Reference proteome</keyword>
<reference evidence="2 3" key="1">
    <citation type="journal article" date="2013" name="PLoS ONE">
        <title>Genomic analysis of Melioribacter roseus, facultatively anaerobic organotrophic bacterium representing a novel deep lineage within Bacteriodetes/Chlorobi group.</title>
        <authorList>
            <person name="Kadnikov V.V."/>
            <person name="Mardanov A.V."/>
            <person name="Podosokorskaya O.A."/>
            <person name="Gavrilov S.N."/>
            <person name="Kublanov I.V."/>
            <person name="Beletsky A.V."/>
            <person name="Bonch-Osmolovskaya E.A."/>
            <person name="Ravin N.V."/>
        </authorList>
    </citation>
    <scope>NUCLEOTIDE SEQUENCE [LARGE SCALE GENOMIC DNA]</scope>
    <source>
        <strain evidence="3">JCM 17771 / P3M-2</strain>
    </source>
</reference>
<evidence type="ECO:0000313" key="3">
    <source>
        <dbReference type="Proteomes" id="UP000009011"/>
    </source>
</evidence>